<dbReference type="AlphaFoldDB" id="A0A1I2TBS0"/>
<reference evidence="2 3" key="1">
    <citation type="submission" date="2016-10" db="EMBL/GenBank/DDBJ databases">
        <authorList>
            <person name="de Groot N.N."/>
        </authorList>
    </citation>
    <scope>NUCLEOTIDE SEQUENCE [LARGE SCALE GENOMIC DNA]</scope>
    <source>
        <strain evidence="2 3">DSM 18684</strain>
    </source>
</reference>
<sequence>MAKINHFSQLLLLSVIGIYPDTGSDTLRTKVKQIYTSQIGVREQGNNSGPAVEKYLAYTGLAKGNPWCAAFVCWVYGQAGITNPQTGWSPSLFPATKVIWDRGKQKKPPAQADIFAIYFADKGRIAHTGFIDSWDNTWLITVEGNTNTQGSREGDGVYRKRRLVKSIYQVARYVN</sequence>
<evidence type="ECO:0000313" key="3">
    <source>
        <dbReference type="Proteomes" id="UP000199666"/>
    </source>
</evidence>
<organism evidence="2 3">
    <name type="scientific">Pedobacter insulae</name>
    <dbReference type="NCBI Taxonomy" id="414048"/>
    <lineage>
        <taxon>Bacteria</taxon>
        <taxon>Pseudomonadati</taxon>
        <taxon>Bacteroidota</taxon>
        <taxon>Sphingobacteriia</taxon>
        <taxon>Sphingobacteriales</taxon>
        <taxon>Sphingobacteriaceae</taxon>
        <taxon>Pedobacter</taxon>
    </lineage>
</organism>
<protein>
    <submittedName>
        <fullName evidence="2">CHAP domain-containing protein</fullName>
    </submittedName>
</protein>
<accession>A0A1I2TBS0</accession>
<feature type="domain" description="Peptidase C51" evidence="1">
    <location>
        <begin position="63"/>
        <end position="145"/>
    </location>
</feature>
<dbReference type="STRING" id="414048.SAMN04489864_101308"/>
<gene>
    <name evidence="2" type="ORF">SAMN04489864_101308</name>
</gene>
<dbReference type="Pfam" id="PF05257">
    <property type="entry name" value="CHAP"/>
    <property type="match status" value="1"/>
</dbReference>
<evidence type="ECO:0000259" key="1">
    <source>
        <dbReference type="Pfam" id="PF05257"/>
    </source>
</evidence>
<dbReference type="Proteomes" id="UP000199666">
    <property type="component" value="Unassembled WGS sequence"/>
</dbReference>
<name>A0A1I2TBS0_9SPHI</name>
<proteinExistence type="predicted"/>
<keyword evidence="3" id="KW-1185">Reference proteome</keyword>
<dbReference type="RefSeq" id="WP_143095901.1">
    <property type="nucleotide sequence ID" value="NZ_FOPP01000001.1"/>
</dbReference>
<evidence type="ECO:0000313" key="2">
    <source>
        <dbReference type="EMBL" id="SFG62325.1"/>
    </source>
</evidence>
<dbReference type="EMBL" id="FOPP01000001">
    <property type="protein sequence ID" value="SFG62325.1"/>
    <property type="molecule type" value="Genomic_DNA"/>
</dbReference>
<dbReference type="InterPro" id="IPR007921">
    <property type="entry name" value="CHAP_dom"/>
</dbReference>
<dbReference type="OrthoDB" id="9813532at2"/>